<dbReference type="EMBL" id="SJJZ01000003">
    <property type="protein sequence ID" value="TCC05039.1"/>
    <property type="molecule type" value="Genomic_DNA"/>
</dbReference>
<keyword evidence="2" id="KW-1185">Reference proteome</keyword>
<dbReference type="RefSeq" id="WP_131340925.1">
    <property type="nucleotide sequence ID" value="NZ_SJJZ01000003.1"/>
</dbReference>
<evidence type="ECO:0000313" key="1">
    <source>
        <dbReference type="EMBL" id="TCC05039.1"/>
    </source>
</evidence>
<dbReference type="OrthoDB" id="9908546at2"/>
<organism evidence="1 2">
    <name type="scientific">Kribbella soli</name>
    <dbReference type="NCBI Taxonomy" id="1124743"/>
    <lineage>
        <taxon>Bacteria</taxon>
        <taxon>Bacillati</taxon>
        <taxon>Actinomycetota</taxon>
        <taxon>Actinomycetes</taxon>
        <taxon>Propionibacteriales</taxon>
        <taxon>Kribbellaceae</taxon>
        <taxon>Kribbella</taxon>
    </lineage>
</organism>
<comment type="caution">
    <text evidence="1">The sequence shown here is derived from an EMBL/GenBank/DDBJ whole genome shotgun (WGS) entry which is preliminary data.</text>
</comment>
<evidence type="ECO:0000313" key="2">
    <source>
        <dbReference type="Proteomes" id="UP000292346"/>
    </source>
</evidence>
<name>A0A4R0HBD9_9ACTN</name>
<accession>A0A4R0HBD9</accession>
<sequence>MNLADIIRTQAALRQLAERLGAEYADAAPGHVVRLVTKVAQGQANAGHRGWQLIELTELEVRARLLTD</sequence>
<dbReference type="Proteomes" id="UP000292346">
    <property type="component" value="Unassembled WGS sequence"/>
</dbReference>
<dbReference type="AlphaFoldDB" id="A0A4R0HBD9"/>
<reference evidence="1 2" key="1">
    <citation type="submission" date="2019-02" db="EMBL/GenBank/DDBJ databases">
        <title>Kribbella capetownensis sp. nov. and Kribbella speibonae sp. nov., isolated from soil.</title>
        <authorList>
            <person name="Curtis S.M."/>
            <person name="Norton I."/>
            <person name="Everest G.J."/>
            <person name="Meyers P.R."/>
        </authorList>
    </citation>
    <scope>NUCLEOTIDE SEQUENCE [LARGE SCALE GENOMIC DNA]</scope>
    <source>
        <strain evidence="1 2">KCTC 29219</strain>
    </source>
</reference>
<gene>
    <name evidence="1" type="ORF">E0H45_23515</name>
</gene>
<protein>
    <submittedName>
        <fullName evidence="1">Uncharacterized protein</fullName>
    </submittedName>
</protein>
<proteinExistence type="predicted"/>